<feature type="transmembrane region" description="Helical" evidence="2">
    <location>
        <begin position="72"/>
        <end position="94"/>
    </location>
</feature>
<feature type="transmembrane region" description="Helical" evidence="2">
    <location>
        <begin position="106"/>
        <end position="125"/>
    </location>
</feature>
<feature type="region of interest" description="Disordered" evidence="1">
    <location>
        <begin position="1"/>
        <end position="33"/>
    </location>
</feature>
<protein>
    <recommendedName>
        <fullName evidence="3">CAAX prenyl protease 2/Lysostaphin resistance protein A-like domain-containing protein</fullName>
    </recommendedName>
</protein>
<feature type="transmembrane region" description="Helical" evidence="2">
    <location>
        <begin position="161"/>
        <end position="182"/>
    </location>
</feature>
<name>A0ABY4YPD6_9MICO</name>
<dbReference type="EMBL" id="CP099489">
    <property type="protein sequence ID" value="USQ78426.1"/>
    <property type="molecule type" value="Genomic_DNA"/>
</dbReference>
<organism evidence="4 5">
    <name type="scientific">Ornithinimicrobium faecis</name>
    <dbReference type="NCBI Taxonomy" id="2934158"/>
    <lineage>
        <taxon>Bacteria</taxon>
        <taxon>Bacillati</taxon>
        <taxon>Actinomycetota</taxon>
        <taxon>Actinomycetes</taxon>
        <taxon>Micrococcales</taxon>
        <taxon>Ornithinimicrobiaceae</taxon>
        <taxon>Ornithinimicrobium</taxon>
    </lineage>
</organism>
<keyword evidence="2" id="KW-0812">Transmembrane</keyword>
<accession>A0ABY4YPD6</accession>
<keyword evidence="2" id="KW-0472">Membrane</keyword>
<reference evidence="4" key="1">
    <citation type="submission" date="2022-06" db="EMBL/GenBank/DDBJ databases">
        <title>Ornithinimicrobium HY1793.</title>
        <authorList>
            <person name="Huang Y."/>
        </authorList>
    </citation>
    <scope>NUCLEOTIDE SEQUENCE</scope>
    <source>
        <strain evidence="4">HY1793</strain>
    </source>
</reference>
<gene>
    <name evidence="4" type="ORF">NF556_12310</name>
</gene>
<evidence type="ECO:0000256" key="1">
    <source>
        <dbReference type="SAM" id="MobiDB-lite"/>
    </source>
</evidence>
<dbReference type="InterPro" id="IPR003675">
    <property type="entry name" value="Rce1/LyrA-like_dom"/>
</dbReference>
<feature type="transmembrane region" description="Helical" evidence="2">
    <location>
        <begin position="131"/>
        <end position="149"/>
    </location>
</feature>
<dbReference type="RefSeq" id="WP_252591224.1">
    <property type="nucleotide sequence ID" value="NZ_CP099489.1"/>
</dbReference>
<feature type="transmembrane region" description="Helical" evidence="2">
    <location>
        <begin position="202"/>
        <end position="228"/>
    </location>
</feature>
<dbReference type="Proteomes" id="UP001056455">
    <property type="component" value="Chromosome"/>
</dbReference>
<evidence type="ECO:0000313" key="5">
    <source>
        <dbReference type="Proteomes" id="UP001056455"/>
    </source>
</evidence>
<sequence>MSPEPPPPGSTGVDESPGVGRSAGAVGSTGVDRSGVARGGRTVLACLAWLLLWHLTPGLLANGIGTLVSEDASIATLVECGVALIVLAVLLATHRRRNTVLFARSRLMWLYALPAVLALVLPLHYGLPLPVGVYIFWMTVSVLWQNYLTFGLLQSYLRDDLPAWLTIVVVTTTFWLGHVVALPDQFGPGNPLASLPIVAMGAVFALLRARLGTLHLLLVLHLTFYFIFA</sequence>
<keyword evidence="2" id="KW-1133">Transmembrane helix</keyword>
<evidence type="ECO:0000259" key="3">
    <source>
        <dbReference type="Pfam" id="PF02517"/>
    </source>
</evidence>
<evidence type="ECO:0000313" key="4">
    <source>
        <dbReference type="EMBL" id="USQ78426.1"/>
    </source>
</evidence>
<feature type="domain" description="CAAX prenyl protease 2/Lysostaphin resistance protein A-like" evidence="3">
    <location>
        <begin position="131"/>
        <end position="225"/>
    </location>
</feature>
<dbReference type="Pfam" id="PF02517">
    <property type="entry name" value="Rce1-like"/>
    <property type="match status" value="1"/>
</dbReference>
<keyword evidence="5" id="KW-1185">Reference proteome</keyword>
<evidence type="ECO:0000256" key="2">
    <source>
        <dbReference type="SAM" id="Phobius"/>
    </source>
</evidence>
<proteinExistence type="predicted"/>